<protein>
    <submittedName>
        <fullName evidence="1">Uncharacterized protein</fullName>
    </submittedName>
</protein>
<dbReference type="AlphaFoldDB" id="A0A1H6CFP5"/>
<evidence type="ECO:0000313" key="1">
    <source>
        <dbReference type="EMBL" id="SEG71465.1"/>
    </source>
</evidence>
<accession>A0A1H6CFP5</accession>
<dbReference type="EMBL" id="FNVO01000009">
    <property type="protein sequence ID" value="SEG71465.1"/>
    <property type="molecule type" value="Genomic_DNA"/>
</dbReference>
<dbReference type="Proteomes" id="UP000236723">
    <property type="component" value="Unassembled WGS sequence"/>
</dbReference>
<gene>
    <name evidence="1" type="ORF">SAMN04489712_109273</name>
</gene>
<proteinExistence type="predicted"/>
<keyword evidence="2" id="KW-1185">Reference proteome</keyword>
<name>A0A1H6CFP5_9ACTN</name>
<sequence length="57" mass="5782">MVTQAVPAGSTVEVHRDGELTRVDVTARVHAPALTALPPAVLRTRALAATEPGAAAP</sequence>
<organism evidence="1 2">
    <name type="scientific">Thermomonospora echinospora</name>
    <dbReference type="NCBI Taxonomy" id="1992"/>
    <lineage>
        <taxon>Bacteria</taxon>
        <taxon>Bacillati</taxon>
        <taxon>Actinomycetota</taxon>
        <taxon>Actinomycetes</taxon>
        <taxon>Streptosporangiales</taxon>
        <taxon>Thermomonosporaceae</taxon>
        <taxon>Thermomonospora</taxon>
    </lineage>
</organism>
<evidence type="ECO:0000313" key="2">
    <source>
        <dbReference type="Proteomes" id="UP000236723"/>
    </source>
</evidence>
<reference evidence="2" key="1">
    <citation type="submission" date="2016-10" db="EMBL/GenBank/DDBJ databases">
        <authorList>
            <person name="Varghese N."/>
            <person name="Submissions S."/>
        </authorList>
    </citation>
    <scope>NUCLEOTIDE SEQUENCE [LARGE SCALE GENOMIC DNA]</scope>
    <source>
        <strain evidence="2">DSM 43163</strain>
    </source>
</reference>